<sequence>MFKDARHAVILRQLRLRGTVTTDQLADELGVSVISIRRDLRDLEQQGQLRRVHGGATVPRRIVREESPLETAAIGLNPASSRPDAPLAVIGLIVPGSEYYFGDIIKGAAHAAKIAGIRLILGVTHYSTEKELGMVRHLAELGAEAIIFTPSNHDLTVPAVHALLTDPPAPIVLMERRNARTADAPALDSVRTDHALGAELAVRHLHSMGKRRIALMAFPNATAPHLQEGYAAAIADLGLEPVEVDLQLSEKQVGEWAADPDRFAGAYLDLAEEQGVDGLLVNPDMHAVSLARLLVSRGREVPGDVALVAYDDVIAELCEVPMSAVAPAKFDLGANAVGLALQRIKALAEGRALATVHSTLVPKLNVRDVHEGALITLA</sequence>
<dbReference type="InterPro" id="IPR046335">
    <property type="entry name" value="LacI/GalR-like_sensor"/>
</dbReference>
<dbReference type="PRINTS" id="PR00037">
    <property type="entry name" value="HTHLACR"/>
</dbReference>
<accession>A0ABR8NNR1</accession>
<feature type="domain" description="HTH deoR-type" evidence="4">
    <location>
        <begin position="3"/>
        <end position="58"/>
    </location>
</feature>
<proteinExistence type="predicted"/>
<dbReference type="PROSITE" id="PS51000">
    <property type="entry name" value="HTH_DEOR_2"/>
    <property type="match status" value="1"/>
</dbReference>
<evidence type="ECO:0000256" key="3">
    <source>
        <dbReference type="ARBA" id="ARBA00023163"/>
    </source>
</evidence>
<dbReference type="Pfam" id="PF08220">
    <property type="entry name" value="HTH_DeoR"/>
    <property type="match status" value="1"/>
</dbReference>
<dbReference type="RefSeq" id="WP_191171708.1">
    <property type="nucleotide sequence ID" value="NZ_JACXZS010000006.1"/>
</dbReference>
<dbReference type="SMART" id="SM00420">
    <property type="entry name" value="HTH_DEOR"/>
    <property type="match status" value="1"/>
</dbReference>
<dbReference type="Proteomes" id="UP000598426">
    <property type="component" value="Unassembled WGS sequence"/>
</dbReference>
<keyword evidence="6" id="KW-1185">Reference proteome</keyword>
<dbReference type="PANTHER" id="PTHR30146">
    <property type="entry name" value="LACI-RELATED TRANSCRIPTIONAL REPRESSOR"/>
    <property type="match status" value="1"/>
</dbReference>
<dbReference type="Gene3D" id="3.40.50.2300">
    <property type="match status" value="2"/>
</dbReference>
<keyword evidence="1" id="KW-0805">Transcription regulation</keyword>
<evidence type="ECO:0000313" key="5">
    <source>
        <dbReference type="EMBL" id="MBD3942077.1"/>
    </source>
</evidence>
<dbReference type="Pfam" id="PF13377">
    <property type="entry name" value="Peripla_BP_3"/>
    <property type="match status" value="1"/>
</dbReference>
<dbReference type="SUPFAM" id="SSF53822">
    <property type="entry name" value="Periplasmic binding protein-like I"/>
    <property type="match status" value="1"/>
</dbReference>
<dbReference type="InterPro" id="IPR028082">
    <property type="entry name" value="Peripla_BP_I"/>
</dbReference>
<keyword evidence="2" id="KW-0238">DNA-binding</keyword>
<dbReference type="CDD" id="cd06267">
    <property type="entry name" value="PBP1_LacI_sugar_binding-like"/>
    <property type="match status" value="1"/>
</dbReference>
<evidence type="ECO:0000256" key="2">
    <source>
        <dbReference type="ARBA" id="ARBA00023125"/>
    </source>
</evidence>
<dbReference type="SUPFAM" id="SSF46785">
    <property type="entry name" value="Winged helix' DNA-binding domain"/>
    <property type="match status" value="1"/>
</dbReference>
<name>A0ABR8NNR1_9MICO</name>
<dbReference type="InterPro" id="IPR001034">
    <property type="entry name" value="DeoR_HTH"/>
</dbReference>
<dbReference type="InterPro" id="IPR036390">
    <property type="entry name" value="WH_DNA-bd_sf"/>
</dbReference>
<evidence type="ECO:0000313" key="6">
    <source>
        <dbReference type="Proteomes" id="UP000598426"/>
    </source>
</evidence>
<evidence type="ECO:0000259" key="4">
    <source>
        <dbReference type="PROSITE" id="PS51000"/>
    </source>
</evidence>
<dbReference type="EMBL" id="JACXZS010000006">
    <property type="protein sequence ID" value="MBD3942077.1"/>
    <property type="molecule type" value="Genomic_DNA"/>
</dbReference>
<dbReference type="PANTHER" id="PTHR30146:SF109">
    <property type="entry name" value="HTH-TYPE TRANSCRIPTIONAL REGULATOR GALS"/>
    <property type="match status" value="1"/>
</dbReference>
<protein>
    <submittedName>
        <fullName evidence="5">DeoR/GlpR family transcriptional regulator</fullName>
    </submittedName>
</protein>
<dbReference type="Gene3D" id="1.10.10.10">
    <property type="entry name" value="Winged helix-like DNA-binding domain superfamily/Winged helix DNA-binding domain"/>
    <property type="match status" value="1"/>
</dbReference>
<comment type="caution">
    <text evidence="5">The sequence shown here is derived from an EMBL/GenBank/DDBJ whole genome shotgun (WGS) entry which is preliminary data.</text>
</comment>
<organism evidence="5 6">
    <name type="scientific">Microbacterium helvum</name>
    <dbReference type="NCBI Taxonomy" id="2773713"/>
    <lineage>
        <taxon>Bacteria</taxon>
        <taxon>Bacillati</taxon>
        <taxon>Actinomycetota</taxon>
        <taxon>Actinomycetes</taxon>
        <taxon>Micrococcales</taxon>
        <taxon>Microbacteriaceae</taxon>
        <taxon>Microbacterium</taxon>
    </lineage>
</organism>
<dbReference type="InterPro" id="IPR036388">
    <property type="entry name" value="WH-like_DNA-bd_sf"/>
</dbReference>
<reference evidence="5 6" key="1">
    <citation type="submission" date="2020-09" db="EMBL/GenBank/DDBJ databases">
        <title>Isolation and identification of active actinomycetes.</title>
        <authorList>
            <person name="Li X."/>
        </authorList>
    </citation>
    <scope>NUCLEOTIDE SEQUENCE [LARGE SCALE GENOMIC DNA]</scope>
    <source>
        <strain evidence="5 6">NEAU-LLC</strain>
    </source>
</reference>
<keyword evidence="3" id="KW-0804">Transcription</keyword>
<gene>
    <name evidence="5" type="ORF">IF188_10250</name>
</gene>
<evidence type="ECO:0000256" key="1">
    <source>
        <dbReference type="ARBA" id="ARBA00023015"/>
    </source>
</evidence>